<gene>
    <name evidence="1" type="ORF">DAVIS_04166</name>
</gene>
<reference evidence="1 2" key="1">
    <citation type="journal article" date="2018" name="Sci. Rep.">
        <title>Extensive genomic diversity among Mycobacterium marinum strains revealed by whole genome sequencing.</title>
        <authorList>
            <person name="Das S."/>
            <person name="Pettersson B.M."/>
            <person name="Behra P.R."/>
            <person name="Mallick A."/>
            <person name="Cheramie M."/>
            <person name="Ramesh M."/>
            <person name="Shirreff L."/>
            <person name="DuCote T."/>
            <person name="Dasgupta S."/>
            <person name="Ennis D.G."/>
            <person name="Kirsebom L.A."/>
        </authorList>
    </citation>
    <scope>NUCLEOTIDE SEQUENCE [LARGE SCALE GENOMIC DNA]</scope>
    <source>
        <strain evidence="1 2">Davis1</strain>
    </source>
</reference>
<organism evidence="1 2">
    <name type="scientific">Mycobacterium marinum</name>
    <dbReference type="NCBI Taxonomy" id="1781"/>
    <lineage>
        <taxon>Bacteria</taxon>
        <taxon>Bacillati</taxon>
        <taxon>Actinomycetota</taxon>
        <taxon>Actinomycetes</taxon>
        <taxon>Mycobacteriales</taxon>
        <taxon>Mycobacteriaceae</taxon>
        <taxon>Mycobacterium</taxon>
        <taxon>Mycobacterium ulcerans group</taxon>
    </lineage>
</organism>
<protein>
    <submittedName>
        <fullName evidence="1">Uncharacterized protein</fullName>
    </submittedName>
</protein>
<accession>A0A3E2MRK0</accession>
<name>A0A3E2MRK0_MYCMR</name>
<evidence type="ECO:0000313" key="1">
    <source>
        <dbReference type="EMBL" id="RFZ36042.1"/>
    </source>
</evidence>
<dbReference type="Proteomes" id="UP000257451">
    <property type="component" value="Unassembled WGS sequence"/>
</dbReference>
<sequence>MARIAECDQPLRVTVTIPRLVILARWRHTIVGELLRDVAQAGAIGIHAVNPLDNRRYGGVGFEAMEPLTEIALAGFGCGSASTSR</sequence>
<comment type="caution">
    <text evidence="1">The sequence shown here is derived from an EMBL/GenBank/DDBJ whole genome shotgun (WGS) entry which is preliminary data.</text>
</comment>
<dbReference type="RefSeq" id="WP_243703298.1">
    <property type="nucleotide sequence ID" value="NZ_BQLC01000148.1"/>
</dbReference>
<dbReference type="EMBL" id="PEDF01000154">
    <property type="protein sequence ID" value="RFZ36042.1"/>
    <property type="molecule type" value="Genomic_DNA"/>
</dbReference>
<proteinExistence type="predicted"/>
<evidence type="ECO:0000313" key="2">
    <source>
        <dbReference type="Proteomes" id="UP000257451"/>
    </source>
</evidence>
<dbReference type="AlphaFoldDB" id="A0A3E2MRK0"/>